<gene>
    <name evidence="6" type="primary">rssA_2</name>
    <name evidence="6" type="ORF">L21SP5_01673</name>
</gene>
<dbReference type="Pfam" id="PF01734">
    <property type="entry name" value="Patatin"/>
    <property type="match status" value="1"/>
</dbReference>
<feature type="domain" description="PNPLA" evidence="5">
    <location>
        <begin position="8"/>
        <end position="168"/>
    </location>
</feature>
<dbReference type="PANTHER" id="PTHR14226">
    <property type="entry name" value="NEUROPATHY TARGET ESTERASE/SWISS CHEESE D.MELANOGASTER"/>
    <property type="match status" value="1"/>
</dbReference>
<accession>A0A0S2HZ68</accession>
<proteinExistence type="predicted"/>
<feature type="active site" description="Nucleophile" evidence="4">
    <location>
        <position position="41"/>
    </location>
</feature>
<dbReference type="RefSeq" id="WP_057952784.1">
    <property type="nucleotide sequence ID" value="NZ_CP013118.1"/>
</dbReference>
<reference evidence="6 7" key="1">
    <citation type="submission" date="2015-11" db="EMBL/GenBank/DDBJ databases">
        <title>Description and complete genome sequence of a novel strain predominating in hypersaline microbial mats and representing a new family of the Bacteriodetes phylum.</title>
        <authorList>
            <person name="Spring S."/>
            <person name="Bunk B."/>
            <person name="Sproer C."/>
            <person name="Klenk H.-P."/>
        </authorList>
    </citation>
    <scope>NUCLEOTIDE SEQUENCE [LARGE SCALE GENOMIC DNA]</scope>
    <source>
        <strain evidence="6 7">L21-Spi-D4</strain>
    </source>
</reference>
<feature type="active site" description="Proton acceptor" evidence="4">
    <location>
        <position position="155"/>
    </location>
</feature>
<keyword evidence="3 4" id="KW-0443">Lipid metabolism</keyword>
<dbReference type="OrthoDB" id="9770965at2"/>
<keyword evidence="7" id="KW-1185">Reference proteome</keyword>
<sequence>MKEKEAVLILSSGGARGLAQIGVIEELEANGWNISAIAGSSIGALIGGFYAAGKLNAFKEWVKKLDRIDVMRYFDVTFSSRGFIKGDRIMKEMRKLMGDVNIEDLPIRYRAVSGDIVKHEPVVFDKGDLITAIHASVSIPGVFTPFQLNGALLVDGAVTNPMPMSVYELSDTEKMIAVNLNARIPYEMPENVRTKKEQEQSEKVFHQWKENVRKVFHFKKTKTTKKPGLYGVLFRSFEMMQESYTMELIQRYHPDVLVELSRESADTFEFNKAEELIAYGRQQTKKVLEHE</sequence>
<dbReference type="Proteomes" id="UP000064893">
    <property type="component" value="Chromosome"/>
</dbReference>
<dbReference type="EMBL" id="CP013118">
    <property type="protein sequence ID" value="ALO15316.1"/>
    <property type="molecule type" value="Genomic_DNA"/>
</dbReference>
<feature type="short sequence motif" description="GXSXG" evidence="4">
    <location>
        <begin position="39"/>
        <end position="43"/>
    </location>
</feature>
<evidence type="ECO:0000256" key="3">
    <source>
        <dbReference type="ARBA" id="ARBA00023098"/>
    </source>
</evidence>
<feature type="short sequence motif" description="DGA/G" evidence="4">
    <location>
        <begin position="155"/>
        <end position="157"/>
    </location>
</feature>
<dbReference type="InterPro" id="IPR016035">
    <property type="entry name" value="Acyl_Trfase/lysoPLipase"/>
</dbReference>
<dbReference type="STRING" id="1307839.L21SP5_01673"/>
<keyword evidence="2 4" id="KW-0442">Lipid degradation</keyword>
<comment type="caution">
    <text evidence="4">Lacks conserved residue(s) required for the propagation of feature annotation.</text>
</comment>
<name>A0A0S2HZ68_9BACT</name>
<organism evidence="6 7">
    <name type="scientific">Salinivirga cyanobacteriivorans</name>
    <dbReference type="NCBI Taxonomy" id="1307839"/>
    <lineage>
        <taxon>Bacteria</taxon>
        <taxon>Pseudomonadati</taxon>
        <taxon>Bacteroidota</taxon>
        <taxon>Bacteroidia</taxon>
        <taxon>Bacteroidales</taxon>
        <taxon>Salinivirgaceae</taxon>
        <taxon>Salinivirga</taxon>
    </lineage>
</organism>
<evidence type="ECO:0000313" key="6">
    <source>
        <dbReference type="EMBL" id="ALO15316.1"/>
    </source>
</evidence>
<dbReference type="PANTHER" id="PTHR14226:SF76">
    <property type="entry name" value="NTE FAMILY PROTEIN RSSA"/>
    <property type="match status" value="1"/>
</dbReference>
<evidence type="ECO:0000259" key="5">
    <source>
        <dbReference type="PROSITE" id="PS51635"/>
    </source>
</evidence>
<evidence type="ECO:0000256" key="1">
    <source>
        <dbReference type="ARBA" id="ARBA00022801"/>
    </source>
</evidence>
<dbReference type="AlphaFoldDB" id="A0A0S2HZ68"/>
<dbReference type="PROSITE" id="PS51635">
    <property type="entry name" value="PNPLA"/>
    <property type="match status" value="1"/>
</dbReference>
<dbReference type="InterPro" id="IPR050301">
    <property type="entry name" value="NTE"/>
</dbReference>
<keyword evidence="1 4" id="KW-0378">Hydrolase</keyword>
<dbReference type="SUPFAM" id="SSF52151">
    <property type="entry name" value="FabD/lysophospholipase-like"/>
    <property type="match status" value="1"/>
</dbReference>
<dbReference type="Gene3D" id="3.40.1090.10">
    <property type="entry name" value="Cytosolic phospholipase A2 catalytic domain"/>
    <property type="match status" value="2"/>
</dbReference>
<dbReference type="GO" id="GO:0016787">
    <property type="term" value="F:hydrolase activity"/>
    <property type="evidence" value="ECO:0007669"/>
    <property type="project" value="UniProtKB-UniRule"/>
</dbReference>
<dbReference type="GO" id="GO:0016042">
    <property type="term" value="P:lipid catabolic process"/>
    <property type="evidence" value="ECO:0007669"/>
    <property type="project" value="UniProtKB-UniRule"/>
</dbReference>
<evidence type="ECO:0000256" key="2">
    <source>
        <dbReference type="ARBA" id="ARBA00022963"/>
    </source>
</evidence>
<dbReference type="KEGG" id="blq:L21SP5_01673"/>
<dbReference type="InterPro" id="IPR002641">
    <property type="entry name" value="PNPLA_dom"/>
</dbReference>
<evidence type="ECO:0000256" key="4">
    <source>
        <dbReference type="PROSITE-ProRule" id="PRU01161"/>
    </source>
</evidence>
<evidence type="ECO:0000313" key="7">
    <source>
        <dbReference type="Proteomes" id="UP000064893"/>
    </source>
</evidence>
<protein>
    <submittedName>
        <fullName evidence="6">NTE family protein RssA</fullName>
    </submittedName>
</protein>
<dbReference type="PATRIC" id="fig|1307839.3.peg.1773"/>